<dbReference type="SUPFAM" id="SSF48452">
    <property type="entry name" value="TPR-like"/>
    <property type="match status" value="1"/>
</dbReference>
<accession>A0A9X2AFT5</accession>
<feature type="chain" id="PRO_5040792403" evidence="2">
    <location>
        <begin position="20"/>
        <end position="361"/>
    </location>
</feature>
<comment type="caution">
    <text evidence="3">The sequence shown here is derived from an EMBL/GenBank/DDBJ whole genome shotgun (WGS) entry which is preliminary data.</text>
</comment>
<dbReference type="Gene3D" id="1.25.40.10">
    <property type="entry name" value="Tetratricopeptide repeat domain"/>
    <property type="match status" value="1"/>
</dbReference>
<organism evidence="3 4">
    <name type="scientific">Hymenobacter cyanobacteriorum</name>
    <dbReference type="NCBI Taxonomy" id="2926463"/>
    <lineage>
        <taxon>Bacteria</taxon>
        <taxon>Pseudomonadati</taxon>
        <taxon>Bacteroidota</taxon>
        <taxon>Cytophagia</taxon>
        <taxon>Cytophagales</taxon>
        <taxon>Hymenobacteraceae</taxon>
        <taxon>Hymenobacter</taxon>
    </lineage>
</organism>
<dbReference type="InterPro" id="IPR011990">
    <property type="entry name" value="TPR-like_helical_dom_sf"/>
</dbReference>
<feature type="signal peptide" evidence="2">
    <location>
        <begin position="1"/>
        <end position="19"/>
    </location>
</feature>
<dbReference type="PANTHER" id="PTHR12558:SF13">
    <property type="entry name" value="CELL DIVISION CYCLE PROTEIN 27 HOMOLOG"/>
    <property type="match status" value="1"/>
</dbReference>
<dbReference type="Pfam" id="PF13432">
    <property type="entry name" value="TPR_16"/>
    <property type="match status" value="2"/>
</dbReference>
<dbReference type="Proteomes" id="UP001139193">
    <property type="component" value="Unassembled WGS sequence"/>
</dbReference>
<sequence length="361" mass="39540">MKNALLLLLGLSLTSAAFAQTAPRPARELIDEGIRLYDAGKYDEALARYQQVLAAEPANTTALSELALTYNALDRNAEAAAICEKLIKANPRVDPSVYVTYGNSLDGLKKPKEAVRIYEQGLKYFPDSYSLYFNAGVAQARNGQLPASIGSFQQAITLNPNHASSHMSLGVMQTASQHRIPGLLSLSRFLILEPRSARSVQRLPMLDKAMELGVARTGENAITINVSSAALAGSNGKESGPDNFGPAEMLLSISSATMLDKSLNKDVPPPATPIERFVRQFDSLCEGLGELGENQKGFTWNYYVPYFVEMQKKGFVPAFAYLAHASQTQVPEVQQWLAAHPNEVAVFQEWSKNYVWPKPLK</sequence>
<evidence type="ECO:0000256" key="2">
    <source>
        <dbReference type="SAM" id="SignalP"/>
    </source>
</evidence>
<dbReference type="PANTHER" id="PTHR12558">
    <property type="entry name" value="CELL DIVISION CYCLE 16,23,27"/>
    <property type="match status" value="1"/>
</dbReference>
<feature type="repeat" description="TPR" evidence="1">
    <location>
        <begin position="129"/>
        <end position="162"/>
    </location>
</feature>
<gene>
    <name evidence="3" type="ORF">MON38_05560</name>
</gene>
<dbReference type="EMBL" id="JALBGC010000002">
    <property type="protein sequence ID" value="MCI1186878.1"/>
    <property type="molecule type" value="Genomic_DNA"/>
</dbReference>
<dbReference type="AlphaFoldDB" id="A0A9X2AFT5"/>
<protein>
    <submittedName>
        <fullName evidence="3">Tetratricopeptide repeat protein</fullName>
    </submittedName>
</protein>
<name>A0A9X2AFT5_9BACT</name>
<reference evidence="3" key="1">
    <citation type="submission" date="2022-03" db="EMBL/GenBank/DDBJ databases">
        <title>Bacterial whole genome sequence for Hymenobacter sp. DH14.</title>
        <authorList>
            <person name="Le V."/>
        </authorList>
    </citation>
    <scope>NUCLEOTIDE SEQUENCE</scope>
    <source>
        <strain evidence="3">DH14</strain>
    </source>
</reference>
<dbReference type="SMART" id="SM00028">
    <property type="entry name" value="TPR"/>
    <property type="match status" value="4"/>
</dbReference>
<dbReference type="InterPro" id="IPR019734">
    <property type="entry name" value="TPR_rpt"/>
</dbReference>
<evidence type="ECO:0000313" key="3">
    <source>
        <dbReference type="EMBL" id="MCI1186878.1"/>
    </source>
</evidence>
<feature type="repeat" description="TPR" evidence="1">
    <location>
        <begin position="26"/>
        <end position="59"/>
    </location>
</feature>
<proteinExistence type="predicted"/>
<keyword evidence="1" id="KW-0802">TPR repeat</keyword>
<evidence type="ECO:0000313" key="4">
    <source>
        <dbReference type="Proteomes" id="UP001139193"/>
    </source>
</evidence>
<dbReference type="RefSeq" id="WP_241935163.1">
    <property type="nucleotide sequence ID" value="NZ_JALBGC010000002.1"/>
</dbReference>
<keyword evidence="4" id="KW-1185">Reference proteome</keyword>
<keyword evidence="2" id="KW-0732">Signal</keyword>
<dbReference type="PROSITE" id="PS50005">
    <property type="entry name" value="TPR"/>
    <property type="match status" value="2"/>
</dbReference>
<evidence type="ECO:0000256" key="1">
    <source>
        <dbReference type="PROSITE-ProRule" id="PRU00339"/>
    </source>
</evidence>